<name>A0ABX5A154_9ENTR</name>
<comment type="caution">
    <text evidence="1">The sequence shown here is derived from an EMBL/GenBank/DDBJ whole genome shotgun (WGS) entry which is preliminary data.</text>
</comment>
<dbReference type="Proteomes" id="UP000237025">
    <property type="component" value="Unassembled WGS sequence"/>
</dbReference>
<dbReference type="RefSeq" id="WP_103949469.1">
    <property type="nucleotide sequence ID" value="NZ_PQVT01000008.1"/>
</dbReference>
<dbReference type="Gene3D" id="3.30.2310.20">
    <property type="entry name" value="RelE-like"/>
    <property type="match status" value="1"/>
</dbReference>
<dbReference type="SUPFAM" id="SSF143011">
    <property type="entry name" value="RelE-like"/>
    <property type="match status" value="1"/>
</dbReference>
<keyword evidence="2" id="KW-1185">Reference proteome</keyword>
<reference evidence="1 2" key="1">
    <citation type="submission" date="2018-02" db="EMBL/GenBank/DDBJ databases">
        <title>Lelliotia aquatilis sp. nov., isolated from drinking water.</title>
        <authorList>
            <person name="Kaempfer P."/>
            <person name="Glaeser S."/>
            <person name="Exner M."/>
            <person name="Doijad S."/>
            <person name="Chakraborty T."/>
        </authorList>
    </citation>
    <scope>NUCLEOTIDE SEQUENCE [LARGE SCALE GENOMIC DNA]</scope>
    <source>
        <strain evidence="1 2">6331-17</strain>
    </source>
</reference>
<organism evidence="1 2">
    <name type="scientific">Lelliottia aquatilis</name>
    <dbReference type="NCBI Taxonomy" id="2080838"/>
    <lineage>
        <taxon>Bacteria</taxon>
        <taxon>Pseudomonadati</taxon>
        <taxon>Pseudomonadota</taxon>
        <taxon>Gammaproteobacteria</taxon>
        <taxon>Enterobacterales</taxon>
        <taxon>Enterobacteriaceae</taxon>
        <taxon>Lelliottia</taxon>
    </lineage>
</organism>
<accession>A0ABX5A154</accession>
<protein>
    <submittedName>
        <fullName evidence="1">Plasmid stabilization protein</fullName>
    </submittedName>
</protein>
<evidence type="ECO:0000313" key="2">
    <source>
        <dbReference type="Proteomes" id="UP000237025"/>
    </source>
</evidence>
<dbReference type="InterPro" id="IPR035093">
    <property type="entry name" value="RelE/ParE_toxin_dom_sf"/>
</dbReference>
<proteinExistence type="predicted"/>
<evidence type="ECO:0000313" key="1">
    <source>
        <dbReference type="EMBL" id="POZ22746.1"/>
    </source>
</evidence>
<gene>
    <name evidence="1" type="ORF">C3712_11330</name>
</gene>
<dbReference type="EMBL" id="PQVW01000007">
    <property type="protein sequence ID" value="POZ22746.1"/>
    <property type="molecule type" value="Genomic_DNA"/>
</dbReference>
<sequence length="79" mass="9415">MKERILRKFSEFNDRSAPRPDIRKLTISENHYRLRVGNYRIIFTMRGEACDECLVISVKRRTSTTYLHEEIMPYGCSTN</sequence>